<dbReference type="Pfam" id="PF13847">
    <property type="entry name" value="Methyltransf_31"/>
    <property type="match status" value="1"/>
</dbReference>
<comment type="caution">
    <text evidence="2">The sequence shown here is derived from an EMBL/GenBank/DDBJ whole genome shotgun (WGS) entry which is preliminary data.</text>
</comment>
<gene>
    <name evidence="2" type="ORF">S03H2_54207</name>
</gene>
<dbReference type="SUPFAM" id="SSF53335">
    <property type="entry name" value="S-adenosyl-L-methionine-dependent methyltransferases"/>
    <property type="match status" value="1"/>
</dbReference>
<reference evidence="2" key="1">
    <citation type="journal article" date="2014" name="Front. Microbiol.">
        <title>High frequency of phylogenetically diverse reductive dehalogenase-homologous genes in deep subseafloor sedimentary metagenomes.</title>
        <authorList>
            <person name="Kawai M."/>
            <person name="Futagami T."/>
            <person name="Toyoda A."/>
            <person name="Takaki Y."/>
            <person name="Nishi S."/>
            <person name="Hori S."/>
            <person name="Arai W."/>
            <person name="Tsubouchi T."/>
            <person name="Morono Y."/>
            <person name="Uchiyama I."/>
            <person name="Ito T."/>
            <person name="Fujiyama A."/>
            <person name="Inagaki F."/>
            <person name="Takami H."/>
        </authorList>
    </citation>
    <scope>NUCLEOTIDE SEQUENCE</scope>
    <source>
        <strain evidence="2">Expedition CK06-06</strain>
    </source>
</reference>
<dbReference type="EMBL" id="BARU01034548">
    <property type="protein sequence ID" value="GAH64837.1"/>
    <property type="molecule type" value="Genomic_DNA"/>
</dbReference>
<evidence type="ECO:0000313" key="2">
    <source>
        <dbReference type="EMBL" id="GAH64837.1"/>
    </source>
</evidence>
<proteinExistence type="predicted"/>
<sequence length="188" mass="21998">MTSSIVNPYYAKYMIELGMKIDELKIVEHFFIPTETDLWRITKSIKGCKEIVDIGSGYGLLINELAKRNPEIEFLGIDTMYYDKKFQLPKAEKNVRFEFNGIEAMTSERNKERKKFDGVICCWIPDQSEWMEMLSYLARKKVILVLSNDFATGTIETYVQGMKPFGFNIEKRWKSGKSIIQIWSKNDM</sequence>
<protein>
    <recommendedName>
        <fullName evidence="1">Methyltransferase domain-containing protein</fullName>
    </recommendedName>
</protein>
<evidence type="ECO:0000259" key="1">
    <source>
        <dbReference type="Pfam" id="PF13847"/>
    </source>
</evidence>
<dbReference type="Gene3D" id="3.40.50.150">
    <property type="entry name" value="Vaccinia Virus protein VP39"/>
    <property type="match status" value="1"/>
</dbReference>
<dbReference type="InterPro" id="IPR025714">
    <property type="entry name" value="Methyltranfer_dom"/>
</dbReference>
<organism evidence="2">
    <name type="scientific">marine sediment metagenome</name>
    <dbReference type="NCBI Taxonomy" id="412755"/>
    <lineage>
        <taxon>unclassified sequences</taxon>
        <taxon>metagenomes</taxon>
        <taxon>ecological metagenomes</taxon>
    </lineage>
</organism>
<feature type="domain" description="Methyltransferase" evidence="1">
    <location>
        <begin position="50"/>
        <end position="147"/>
    </location>
</feature>
<dbReference type="InterPro" id="IPR029063">
    <property type="entry name" value="SAM-dependent_MTases_sf"/>
</dbReference>
<dbReference type="AlphaFoldDB" id="X1H611"/>
<name>X1H611_9ZZZZ</name>
<accession>X1H611</accession>